<feature type="transmembrane region" description="Helical" evidence="2">
    <location>
        <begin position="100"/>
        <end position="119"/>
    </location>
</feature>
<feature type="transmembrane region" description="Helical" evidence="2">
    <location>
        <begin position="209"/>
        <end position="227"/>
    </location>
</feature>
<reference evidence="3 4" key="1">
    <citation type="submission" date="2018-09" db="EMBL/GenBank/DDBJ databases">
        <title>Metagenome Assembled Genomes from an Advanced Water Purification Facility.</title>
        <authorList>
            <person name="Stamps B.W."/>
            <person name="Spear J.R."/>
        </authorList>
    </citation>
    <scope>NUCLEOTIDE SEQUENCE [LARGE SCALE GENOMIC DNA]</scope>
    <source>
        <strain evidence="3">Bin_27_1</strain>
    </source>
</reference>
<evidence type="ECO:0000256" key="1">
    <source>
        <dbReference type="SAM" id="MobiDB-lite"/>
    </source>
</evidence>
<gene>
    <name evidence="3" type="ORF">E6Q80_24480</name>
</gene>
<feature type="transmembrane region" description="Helical" evidence="2">
    <location>
        <begin position="180"/>
        <end position="203"/>
    </location>
</feature>
<dbReference type="AlphaFoldDB" id="A0A5C7S3Q2"/>
<feature type="transmembrane region" description="Helical" evidence="2">
    <location>
        <begin position="139"/>
        <end position="159"/>
    </location>
</feature>
<sequence>MSNRGGQLDPSELQEHVLDTYLTLRIGIAVLAFAFPFLLLLIGKLTGMENPGSMSAYYWAEVRREGWLSSPQGRVVFVGLLYAIAAFLYLYKGFTKRENVALNLAAFFAVCVAFFPMEINCTGTDQREVIGQPFYCFPGINPHGPSAALLFACLAYVMWKRSDDTVKMLKDETLKSRYRALYRGTSLAMVALPLVAGLLHVLRNDYSTLTFWLEAGGVIAFSTYWFIKSFELKRTFADAKAASGDGIPPLDHGPLSPPSPSSQLPAA</sequence>
<keyword evidence="2" id="KW-0472">Membrane</keyword>
<dbReference type="Proteomes" id="UP000321192">
    <property type="component" value="Unassembled WGS sequence"/>
</dbReference>
<proteinExistence type="predicted"/>
<feature type="transmembrane region" description="Helical" evidence="2">
    <location>
        <begin position="73"/>
        <end position="91"/>
    </location>
</feature>
<keyword evidence="2" id="KW-1133">Transmembrane helix</keyword>
<name>A0A5C7S3Q2_THASP</name>
<evidence type="ECO:0008006" key="5">
    <source>
        <dbReference type="Google" id="ProtNLM"/>
    </source>
</evidence>
<feature type="region of interest" description="Disordered" evidence="1">
    <location>
        <begin position="245"/>
        <end position="267"/>
    </location>
</feature>
<accession>A0A5C7S3Q2</accession>
<organism evidence="3 4">
    <name type="scientific">Thauera aminoaromatica</name>
    <dbReference type="NCBI Taxonomy" id="164330"/>
    <lineage>
        <taxon>Bacteria</taxon>
        <taxon>Pseudomonadati</taxon>
        <taxon>Pseudomonadota</taxon>
        <taxon>Betaproteobacteria</taxon>
        <taxon>Rhodocyclales</taxon>
        <taxon>Zoogloeaceae</taxon>
        <taxon>Thauera</taxon>
    </lineage>
</organism>
<evidence type="ECO:0000313" key="3">
    <source>
        <dbReference type="EMBL" id="TXH77595.1"/>
    </source>
</evidence>
<keyword evidence="2" id="KW-0812">Transmembrane</keyword>
<evidence type="ECO:0000256" key="2">
    <source>
        <dbReference type="SAM" id="Phobius"/>
    </source>
</evidence>
<dbReference type="RefSeq" id="WP_276663136.1">
    <property type="nucleotide sequence ID" value="NZ_SSFD01000416.1"/>
</dbReference>
<feature type="transmembrane region" description="Helical" evidence="2">
    <location>
        <begin position="21"/>
        <end position="42"/>
    </location>
</feature>
<evidence type="ECO:0000313" key="4">
    <source>
        <dbReference type="Proteomes" id="UP000321192"/>
    </source>
</evidence>
<comment type="caution">
    <text evidence="3">The sequence shown here is derived from an EMBL/GenBank/DDBJ whole genome shotgun (WGS) entry which is preliminary data.</text>
</comment>
<dbReference type="EMBL" id="SSFD01000416">
    <property type="protein sequence ID" value="TXH77595.1"/>
    <property type="molecule type" value="Genomic_DNA"/>
</dbReference>
<protein>
    <recommendedName>
        <fullName evidence="5">DUF998 domain-containing protein</fullName>
    </recommendedName>
</protein>